<evidence type="ECO:0000259" key="1">
    <source>
        <dbReference type="Pfam" id="PF19190"/>
    </source>
</evidence>
<evidence type="ECO:0000313" key="2">
    <source>
        <dbReference type="EMBL" id="GAF67834.1"/>
    </source>
</evidence>
<protein>
    <recommendedName>
        <fullName evidence="1">BACON domain-containing protein</fullName>
    </recommendedName>
</protein>
<dbReference type="Pfam" id="PF19190">
    <property type="entry name" value="BACON_2"/>
    <property type="match status" value="1"/>
</dbReference>
<name>X0RFZ6_9ZZZZ</name>
<feature type="non-terminal residue" evidence="2">
    <location>
        <position position="1"/>
    </location>
</feature>
<dbReference type="InterPro" id="IPR038490">
    <property type="entry name" value="Gingipain_propep_sf"/>
</dbReference>
<dbReference type="EMBL" id="BARS01006329">
    <property type="protein sequence ID" value="GAF67834.1"/>
    <property type="molecule type" value="Genomic_DNA"/>
</dbReference>
<organism evidence="2">
    <name type="scientific">marine sediment metagenome</name>
    <dbReference type="NCBI Taxonomy" id="412755"/>
    <lineage>
        <taxon>unclassified sequences</taxon>
        <taxon>metagenomes</taxon>
        <taxon>ecological metagenomes</taxon>
    </lineage>
</organism>
<proteinExistence type="predicted"/>
<dbReference type="Gene3D" id="2.60.40.10">
    <property type="entry name" value="Immunoglobulins"/>
    <property type="match status" value="1"/>
</dbReference>
<dbReference type="AlphaFoldDB" id="X0RFZ6"/>
<sequence length="418" mass="45151">TDGLTVGIPALKPEAEWVADWDNGTPLVATQGGNVVGINIFVFDGGGFTGDVPLLFHNAIVWLAGGTAEGFELVDVPELPVAIAPFDHFDVNVVFAPTEVKAFAGVVTIVSNDEDEPEVEVQLSGAGVPDYLEVVPYELEFSGHPNGPFVPTYDSYQLTNNGPNNIDWSVDVNVTWLDVDLSNGTLKPGTSTSVTVTPNTEAEALPEGYYCADVNFTDITTTVVHKREVCLNVFTAPKIWIDPPEGGIHVNVRQGRTATEVLTIGNTGDADLNFNLYSREKECQPAAAMTAAAEIDMSEGKIVLEYVFSKPIVSKQDDYDWVKMEGLEQYLRVGAPIVPVRPAKILVPPGKTVVATQTVPLETYDLTGTYRLPPAQKPYPLNYKGVVEATKPDPAVYGKAVPWPGMYHEDVSAQSKRG</sequence>
<comment type="caution">
    <text evidence="2">The sequence shown here is derived from an EMBL/GenBank/DDBJ whole genome shotgun (WGS) entry which is preliminary data.</text>
</comment>
<reference evidence="2" key="1">
    <citation type="journal article" date="2014" name="Front. Microbiol.">
        <title>High frequency of phylogenetically diverse reductive dehalogenase-homologous genes in deep subseafloor sedimentary metagenomes.</title>
        <authorList>
            <person name="Kawai M."/>
            <person name="Futagami T."/>
            <person name="Toyoda A."/>
            <person name="Takaki Y."/>
            <person name="Nishi S."/>
            <person name="Hori S."/>
            <person name="Arai W."/>
            <person name="Tsubouchi T."/>
            <person name="Morono Y."/>
            <person name="Uchiyama I."/>
            <person name="Ito T."/>
            <person name="Fujiyama A."/>
            <person name="Inagaki F."/>
            <person name="Takami H."/>
        </authorList>
    </citation>
    <scope>NUCLEOTIDE SEQUENCE</scope>
    <source>
        <strain evidence="2">Expedition CK06-06</strain>
    </source>
</reference>
<gene>
    <name evidence="2" type="ORF">S01H1_12339</name>
</gene>
<accession>X0RFZ6</accession>
<dbReference type="InterPro" id="IPR013783">
    <property type="entry name" value="Ig-like_fold"/>
</dbReference>
<feature type="domain" description="BACON" evidence="1">
    <location>
        <begin position="157"/>
        <end position="204"/>
    </location>
</feature>
<dbReference type="Gene3D" id="2.60.40.3800">
    <property type="match status" value="1"/>
</dbReference>
<feature type="non-terminal residue" evidence="2">
    <location>
        <position position="418"/>
    </location>
</feature>
<dbReference type="InterPro" id="IPR024361">
    <property type="entry name" value="BACON"/>
</dbReference>